<evidence type="ECO:0000256" key="1">
    <source>
        <dbReference type="ARBA" id="ARBA00001917"/>
    </source>
</evidence>
<dbReference type="SUPFAM" id="SSF50475">
    <property type="entry name" value="FMN-binding split barrel"/>
    <property type="match status" value="1"/>
</dbReference>
<dbReference type="InterPro" id="IPR002563">
    <property type="entry name" value="Flavin_Rdtase-like_dom"/>
</dbReference>
<name>A0A4Q7V8G9_9BURK</name>
<dbReference type="Gene3D" id="2.30.110.10">
    <property type="entry name" value="Electron Transport, Fmn-binding Protein, Chain A"/>
    <property type="match status" value="1"/>
</dbReference>
<evidence type="ECO:0000313" key="7">
    <source>
        <dbReference type="Proteomes" id="UP000293398"/>
    </source>
</evidence>
<evidence type="ECO:0000256" key="2">
    <source>
        <dbReference type="ARBA" id="ARBA00022630"/>
    </source>
</evidence>
<proteinExistence type="inferred from homology"/>
<evidence type="ECO:0000256" key="3">
    <source>
        <dbReference type="ARBA" id="ARBA00022643"/>
    </source>
</evidence>
<gene>
    <name evidence="6" type="ORF">EV681_3739</name>
</gene>
<dbReference type="EMBL" id="SHKO01000003">
    <property type="protein sequence ID" value="RZT92976.1"/>
    <property type="molecule type" value="Genomic_DNA"/>
</dbReference>
<dbReference type="PANTHER" id="PTHR33798:SF5">
    <property type="entry name" value="FLAVIN REDUCTASE LIKE DOMAIN-CONTAINING PROTEIN"/>
    <property type="match status" value="1"/>
</dbReference>
<comment type="similarity">
    <text evidence="4">Belongs to the flavoredoxin family.</text>
</comment>
<organism evidence="6 7">
    <name type="scientific">Advenella incenata</name>
    <dbReference type="NCBI Taxonomy" id="267800"/>
    <lineage>
        <taxon>Bacteria</taxon>
        <taxon>Pseudomonadati</taxon>
        <taxon>Pseudomonadota</taxon>
        <taxon>Betaproteobacteria</taxon>
        <taxon>Burkholderiales</taxon>
        <taxon>Alcaligenaceae</taxon>
    </lineage>
</organism>
<dbReference type="Proteomes" id="UP000293398">
    <property type="component" value="Unassembled WGS sequence"/>
</dbReference>
<protein>
    <submittedName>
        <fullName evidence="6">Flavin reductase (DIM6/NTAB) family NADH-FMN oxidoreductase RutF</fullName>
    </submittedName>
</protein>
<dbReference type="OrthoDB" id="5946411at2"/>
<evidence type="ECO:0000313" key="6">
    <source>
        <dbReference type="EMBL" id="RZT92976.1"/>
    </source>
</evidence>
<dbReference type="GO" id="GO:0016646">
    <property type="term" value="F:oxidoreductase activity, acting on the CH-NH group of donors, NAD or NADP as acceptor"/>
    <property type="evidence" value="ECO:0007669"/>
    <property type="project" value="UniProtKB-ARBA"/>
</dbReference>
<feature type="domain" description="Flavin reductase like" evidence="5">
    <location>
        <begin position="18"/>
        <end position="181"/>
    </location>
</feature>
<dbReference type="GO" id="GO:0010181">
    <property type="term" value="F:FMN binding"/>
    <property type="evidence" value="ECO:0007669"/>
    <property type="project" value="InterPro"/>
</dbReference>
<dbReference type="RefSeq" id="WP_130304794.1">
    <property type="nucleotide sequence ID" value="NZ_SHKO01000003.1"/>
</dbReference>
<evidence type="ECO:0000259" key="5">
    <source>
        <dbReference type="SMART" id="SM00903"/>
    </source>
</evidence>
<reference evidence="6 7" key="1">
    <citation type="submission" date="2019-02" db="EMBL/GenBank/DDBJ databases">
        <title>Genomic Encyclopedia of Type Strains, Phase IV (KMG-IV): sequencing the most valuable type-strain genomes for metagenomic binning, comparative biology and taxonomic classification.</title>
        <authorList>
            <person name="Goeker M."/>
        </authorList>
    </citation>
    <scope>NUCLEOTIDE SEQUENCE [LARGE SCALE GENOMIC DNA]</scope>
    <source>
        <strain evidence="6 7">DSM 23814</strain>
    </source>
</reference>
<accession>A0A4Q7V8G9</accession>
<evidence type="ECO:0000256" key="4">
    <source>
        <dbReference type="ARBA" id="ARBA00038054"/>
    </source>
</evidence>
<sequence>MFFDLRNSRLVKPSIFNAIVAPRPIAWVSSSSIDGTINLAPFSYFTLLSSSPPTVIFSCVNPVDRREKDTLRNIRSSKEYVINMVSRAFLESMHVTSEPAPYGVNEFDMVNLPAIRSETVQAPRVDGTPAALECRLLTLVRIRPELPDDLGCTAVIGRVTGLYVASHLLDAAGHFRSIDAGLMARLGGNLYSELGQITQLASVAHNHKAR</sequence>
<comment type="caution">
    <text evidence="6">The sequence shown here is derived from an EMBL/GenBank/DDBJ whole genome shotgun (WGS) entry which is preliminary data.</text>
</comment>
<dbReference type="AlphaFoldDB" id="A0A4Q7V8G9"/>
<keyword evidence="7" id="KW-1185">Reference proteome</keyword>
<keyword evidence="3" id="KW-0288">FMN</keyword>
<dbReference type="PANTHER" id="PTHR33798">
    <property type="entry name" value="FLAVOPROTEIN OXYGENASE"/>
    <property type="match status" value="1"/>
</dbReference>
<dbReference type="SMART" id="SM00903">
    <property type="entry name" value="Flavin_Reduct"/>
    <property type="match status" value="1"/>
</dbReference>
<comment type="cofactor">
    <cofactor evidence="1">
        <name>FMN</name>
        <dbReference type="ChEBI" id="CHEBI:58210"/>
    </cofactor>
</comment>
<keyword evidence="2" id="KW-0285">Flavoprotein</keyword>
<dbReference type="InterPro" id="IPR012349">
    <property type="entry name" value="Split_barrel_FMN-bd"/>
</dbReference>
<dbReference type="Pfam" id="PF01613">
    <property type="entry name" value="Flavin_Reduct"/>
    <property type="match status" value="1"/>
</dbReference>